<dbReference type="EMBL" id="AOHU01000100">
    <property type="protein sequence ID" value="ELY25923.1"/>
    <property type="molecule type" value="Genomic_DNA"/>
</dbReference>
<proteinExistence type="predicted"/>
<comment type="caution">
    <text evidence="3">The sequence shown here is derived from an EMBL/GenBank/DDBJ whole genome shotgun (WGS) entry which is preliminary data.</text>
</comment>
<keyword evidence="2" id="KW-0812">Transmembrane</keyword>
<evidence type="ECO:0000256" key="2">
    <source>
        <dbReference type="SAM" id="Phobius"/>
    </source>
</evidence>
<name>A0A384KU25_HALVD</name>
<evidence type="ECO:0000313" key="4">
    <source>
        <dbReference type="Proteomes" id="UP000011532"/>
    </source>
</evidence>
<evidence type="ECO:0000256" key="1">
    <source>
        <dbReference type="SAM" id="MobiDB-lite"/>
    </source>
</evidence>
<sequence>MSDDPNRHGDDIPDDEPTAATDSDGLVLETGDHGTVFTGAVLVGVTTYSAAHTLAVRAAGSFPDGGLLTAVLTLGVFATGVGLLVDGAAGLVAKRDADL</sequence>
<dbReference type="RefSeq" id="WP_004044442.1">
    <property type="nucleotide sequence ID" value="NC_013967.1"/>
</dbReference>
<dbReference type="OrthoDB" id="293534at2157"/>
<reference evidence="3 4" key="2">
    <citation type="journal article" date="2014" name="PLoS Genet.">
        <title>Phylogenetically driven sequencing of extremely halophilic archaea reveals strategies for static and dynamic osmo-response.</title>
        <authorList>
            <person name="Becker E.A."/>
            <person name="Seitzer P.M."/>
            <person name="Tritt A."/>
            <person name="Larsen D."/>
            <person name="Krusor M."/>
            <person name="Yao A.I."/>
            <person name="Wu D."/>
            <person name="Madern D."/>
            <person name="Eisen J.A."/>
            <person name="Darling A.E."/>
            <person name="Facciotti M.T."/>
        </authorList>
    </citation>
    <scope>NUCLEOTIDE SEQUENCE [LARGE SCALE GENOMIC DNA]</scope>
    <source>
        <strain evidence="4">ATCC 29605 / DSM 3757 / JCM 8879 / NBRC 14742 / NCIMB 2012 / VKM B-1768 / DS2</strain>
    </source>
</reference>
<dbReference type="AlphaFoldDB" id="A0A384KU25"/>
<dbReference type="Proteomes" id="UP000011532">
    <property type="component" value="Unassembled WGS sequence"/>
</dbReference>
<gene>
    <name evidence="3" type="ORF">C498_16279</name>
</gene>
<reference evidence="4" key="1">
    <citation type="submission" date="2012-11" db="EMBL/GenBank/DDBJ databases">
        <authorList>
            <person name="Becker E.A."/>
            <person name="Seitzer P."/>
            <person name="Tritt A."/>
            <person name="Larsen D."/>
            <person name="Yao A."/>
            <person name="Wu D."/>
            <person name="Darling A."/>
            <person name="Eisen J.A."/>
            <person name="Facciotti M.T."/>
        </authorList>
    </citation>
    <scope>NUCLEOTIDE SEQUENCE [LARGE SCALE GENOMIC DNA]</scope>
    <source>
        <strain evidence="4">ATCC 29605 / DSM 3757 / JCM 8879 / NBRC 14742 / NCIMB 2012 / VKM B-1768 / DS2</strain>
    </source>
</reference>
<organism evidence="3 4">
    <name type="scientific">Haloferax volcanii (strain ATCC 29605 / DSM 3757 / JCM 8879 / NBRC 14742 / NCIMB 2012 / VKM B-1768 / DS2)</name>
    <name type="common">Halobacterium volcanii</name>
    <dbReference type="NCBI Taxonomy" id="309800"/>
    <lineage>
        <taxon>Archaea</taxon>
        <taxon>Methanobacteriati</taxon>
        <taxon>Methanobacteriota</taxon>
        <taxon>Stenosarchaea group</taxon>
        <taxon>Halobacteria</taxon>
        <taxon>Halobacteriales</taxon>
        <taxon>Haloferacaceae</taxon>
        <taxon>Haloferax</taxon>
    </lineage>
</organism>
<evidence type="ECO:0000313" key="3">
    <source>
        <dbReference type="EMBL" id="ELY25923.1"/>
    </source>
</evidence>
<protein>
    <submittedName>
        <fullName evidence="3">Uncharacterized protein</fullName>
    </submittedName>
</protein>
<feature type="region of interest" description="Disordered" evidence="1">
    <location>
        <begin position="1"/>
        <end position="26"/>
    </location>
</feature>
<feature type="compositionally biased region" description="Basic and acidic residues" evidence="1">
    <location>
        <begin position="1"/>
        <end position="11"/>
    </location>
</feature>
<dbReference type="GeneID" id="300250602"/>
<keyword evidence="2" id="KW-0472">Membrane</keyword>
<accession>A0A384KU25</accession>
<keyword evidence="2" id="KW-1133">Transmembrane helix</keyword>
<feature type="transmembrane region" description="Helical" evidence="2">
    <location>
        <begin position="67"/>
        <end position="93"/>
    </location>
</feature>